<dbReference type="InterPro" id="IPR036318">
    <property type="entry name" value="FAD-bd_PCMH-like_sf"/>
</dbReference>
<evidence type="ECO:0000259" key="5">
    <source>
        <dbReference type="PROSITE" id="PS51387"/>
    </source>
</evidence>
<dbReference type="Gene3D" id="3.30.465.10">
    <property type="match status" value="1"/>
</dbReference>
<evidence type="ECO:0000313" key="6">
    <source>
        <dbReference type="EMBL" id="GAA4391219.1"/>
    </source>
</evidence>
<evidence type="ECO:0000256" key="2">
    <source>
        <dbReference type="ARBA" id="ARBA00022630"/>
    </source>
</evidence>
<dbReference type="InterPro" id="IPR016171">
    <property type="entry name" value="Vanillyl_alc_oxidase_C-sub2"/>
</dbReference>
<dbReference type="InterPro" id="IPR004113">
    <property type="entry name" value="FAD-bd_oxidored_4_C"/>
</dbReference>
<evidence type="ECO:0000313" key="7">
    <source>
        <dbReference type="Proteomes" id="UP001500635"/>
    </source>
</evidence>
<dbReference type="EMBL" id="BAABFR010000025">
    <property type="protein sequence ID" value="GAA4391219.1"/>
    <property type="molecule type" value="Genomic_DNA"/>
</dbReference>
<sequence length="459" mass="47752">MSALSSLPPALASLSTDLTITDSDIIAGYLRDESRFTEAGTPLAVLAPRTTDEVATCLRACHEAGIPMSTRGAGSGLSGGANAVDGGVVLTLHRMNTVVEIDRANRLAVVQPGVITCDLRAAVAEHGLYYPPDPGSVDFCSIGGNVSTNAGGMCCVKYGVTGDFVLGLECVLADGRIMRTGRRTRKGTAGYDLTGLLVGSEGTLAVITEVTVRLLPAPGQPHTLVASFPTLDGAGQAVAAIVDAGITPSMLEILDRTTVQAVDSMTRMGIGDDTAALLLVQHDGVDAPDVLAEVEQHCAGHGADVVVSSDPTEADMLLEARRQALPALERLGDWLLDDVCVPCSRITELIAAIEGIAQRTGLTIGVFGHAGDGNLHPTVIYDKTDPASRDAALEAFDAITQKALDLGGTITGEHGVGRLKTEWLRREQDPVNMQIHHLVKQALDPTGILNPGAVLLAQA</sequence>
<comment type="caution">
    <text evidence="6">The sequence shown here is derived from an EMBL/GenBank/DDBJ whole genome shotgun (WGS) entry which is preliminary data.</text>
</comment>
<dbReference type="PROSITE" id="PS51387">
    <property type="entry name" value="FAD_PCMH"/>
    <property type="match status" value="1"/>
</dbReference>
<keyword evidence="7" id="KW-1185">Reference proteome</keyword>
<dbReference type="PANTHER" id="PTHR42934">
    <property type="entry name" value="GLYCOLATE OXIDASE SUBUNIT GLCD"/>
    <property type="match status" value="1"/>
</dbReference>
<dbReference type="Proteomes" id="UP001500635">
    <property type="component" value="Unassembled WGS sequence"/>
</dbReference>
<dbReference type="Gene3D" id="1.10.45.10">
    <property type="entry name" value="Vanillyl-alcohol Oxidase, Chain A, domain 4"/>
    <property type="match status" value="1"/>
</dbReference>
<dbReference type="InterPro" id="IPR016166">
    <property type="entry name" value="FAD-bd_PCMH"/>
</dbReference>
<accession>A0ABP8JI33</accession>
<reference evidence="7" key="1">
    <citation type="journal article" date="2019" name="Int. J. Syst. Evol. Microbiol.">
        <title>The Global Catalogue of Microorganisms (GCM) 10K type strain sequencing project: providing services to taxonomists for standard genome sequencing and annotation.</title>
        <authorList>
            <consortium name="The Broad Institute Genomics Platform"/>
            <consortium name="The Broad Institute Genome Sequencing Center for Infectious Disease"/>
            <person name="Wu L."/>
            <person name="Ma J."/>
        </authorList>
    </citation>
    <scope>NUCLEOTIDE SEQUENCE [LARGE SCALE GENOMIC DNA]</scope>
    <source>
        <strain evidence="7">JCM 17688</strain>
    </source>
</reference>
<dbReference type="Pfam" id="PF02913">
    <property type="entry name" value="FAD-oxidase_C"/>
    <property type="match status" value="1"/>
</dbReference>
<keyword evidence="4" id="KW-0560">Oxidoreductase</keyword>
<name>A0ABP8JI33_9ACTN</name>
<organism evidence="6 7">
    <name type="scientific">Tsukamurella soli</name>
    <dbReference type="NCBI Taxonomy" id="644556"/>
    <lineage>
        <taxon>Bacteria</taxon>
        <taxon>Bacillati</taxon>
        <taxon>Actinomycetota</taxon>
        <taxon>Actinomycetes</taxon>
        <taxon>Mycobacteriales</taxon>
        <taxon>Tsukamurellaceae</taxon>
        <taxon>Tsukamurella</taxon>
    </lineage>
</organism>
<feature type="domain" description="FAD-binding PCMH-type" evidence="5">
    <location>
        <begin position="38"/>
        <end position="217"/>
    </location>
</feature>
<keyword evidence="2" id="KW-0285">Flavoprotein</keyword>
<dbReference type="SUPFAM" id="SSF56176">
    <property type="entry name" value="FAD-binding/transporter-associated domain-like"/>
    <property type="match status" value="1"/>
</dbReference>
<keyword evidence="3" id="KW-0274">FAD</keyword>
<comment type="cofactor">
    <cofactor evidence="1">
        <name>FAD</name>
        <dbReference type="ChEBI" id="CHEBI:57692"/>
    </cofactor>
</comment>
<dbReference type="InterPro" id="IPR051914">
    <property type="entry name" value="FAD-linked_OxidoTrans_Type4"/>
</dbReference>
<evidence type="ECO:0000256" key="3">
    <source>
        <dbReference type="ARBA" id="ARBA00022827"/>
    </source>
</evidence>
<dbReference type="InterPro" id="IPR006094">
    <property type="entry name" value="Oxid_FAD_bind_N"/>
</dbReference>
<dbReference type="SUPFAM" id="SSF55103">
    <property type="entry name" value="FAD-linked oxidases, C-terminal domain"/>
    <property type="match status" value="1"/>
</dbReference>
<dbReference type="PANTHER" id="PTHR42934:SF2">
    <property type="entry name" value="GLYCOLATE OXIDASE SUBUNIT GLCD"/>
    <property type="match status" value="1"/>
</dbReference>
<dbReference type="InterPro" id="IPR016164">
    <property type="entry name" value="FAD-linked_Oxase-like_C"/>
</dbReference>
<evidence type="ECO:0000256" key="4">
    <source>
        <dbReference type="ARBA" id="ARBA00023002"/>
    </source>
</evidence>
<protein>
    <submittedName>
        <fullName evidence="6">FAD-linked oxidase C-terminal domain-containing protein</fullName>
    </submittedName>
</protein>
<evidence type="ECO:0000256" key="1">
    <source>
        <dbReference type="ARBA" id="ARBA00001974"/>
    </source>
</evidence>
<dbReference type="Gene3D" id="3.30.70.2740">
    <property type="match status" value="1"/>
</dbReference>
<gene>
    <name evidence="6" type="ORF">GCM10023147_19930</name>
</gene>
<proteinExistence type="predicted"/>
<dbReference type="Pfam" id="PF01565">
    <property type="entry name" value="FAD_binding_4"/>
    <property type="match status" value="1"/>
</dbReference>
<dbReference type="InterPro" id="IPR016169">
    <property type="entry name" value="FAD-bd_PCMH_sub2"/>
</dbReference>
<dbReference type="RefSeq" id="WP_344994545.1">
    <property type="nucleotide sequence ID" value="NZ_BAABFR010000025.1"/>
</dbReference>